<dbReference type="Proteomes" id="UP001218218">
    <property type="component" value="Unassembled WGS sequence"/>
</dbReference>
<accession>A0AAD6Z761</accession>
<dbReference type="AlphaFoldDB" id="A0AAD6Z761"/>
<evidence type="ECO:0000256" key="1">
    <source>
        <dbReference type="SAM" id="MobiDB-lite"/>
    </source>
</evidence>
<comment type="caution">
    <text evidence="2">The sequence shown here is derived from an EMBL/GenBank/DDBJ whole genome shotgun (WGS) entry which is preliminary data.</text>
</comment>
<feature type="region of interest" description="Disordered" evidence="1">
    <location>
        <begin position="1"/>
        <end position="74"/>
    </location>
</feature>
<evidence type="ECO:0000313" key="3">
    <source>
        <dbReference type="Proteomes" id="UP001218218"/>
    </source>
</evidence>
<gene>
    <name evidence="2" type="ORF">DFH08DRAFT_974430</name>
</gene>
<keyword evidence="3" id="KW-1185">Reference proteome</keyword>
<feature type="compositionally biased region" description="Polar residues" evidence="1">
    <location>
        <begin position="12"/>
        <end position="22"/>
    </location>
</feature>
<name>A0AAD6Z761_9AGAR</name>
<sequence>MSDGGSERGMSPQCSGSPQDSNTEPEELVDDNSDNNWKDVSGKATPPSRKQVAQKQIPRLGDSNDDGDLPDVAGVSTWLERNPGKHAIPPRDRPKCVIGPEQRRTLYDRAKGKKNRKAALYAEIAELNKKRNKKLPVLAKKHGFKLKLVSMHRAKLHYLSKSLNKGRYLCFTVDSCPDSNIQDFCQGNDSTYTNSKLRADLLAHRAKRVKGARMTNKGVAQSAGYTMRHLVSEIDNLYERSGMHGFAIFSKGHIQDLTEPYMMQSAGSLDFFHEVLRLDPLDVIAKFEQWCCAREKGFTGVDTLGSMRAEVTKMIKTGLVFASRRQKCAMNYERYIKAVVLGYGCELVSWPKTVNFVSPTNISNIDDMTALRDALKDGTCRWKSINEEERKKWRAEYERQVEESLAV</sequence>
<feature type="compositionally biased region" description="Acidic residues" evidence="1">
    <location>
        <begin position="23"/>
        <end position="33"/>
    </location>
</feature>
<organism evidence="2 3">
    <name type="scientific">Mycena albidolilacea</name>
    <dbReference type="NCBI Taxonomy" id="1033008"/>
    <lineage>
        <taxon>Eukaryota</taxon>
        <taxon>Fungi</taxon>
        <taxon>Dikarya</taxon>
        <taxon>Basidiomycota</taxon>
        <taxon>Agaricomycotina</taxon>
        <taxon>Agaricomycetes</taxon>
        <taxon>Agaricomycetidae</taxon>
        <taxon>Agaricales</taxon>
        <taxon>Marasmiineae</taxon>
        <taxon>Mycenaceae</taxon>
        <taxon>Mycena</taxon>
    </lineage>
</organism>
<proteinExistence type="predicted"/>
<dbReference type="EMBL" id="JARIHO010000079">
    <property type="protein sequence ID" value="KAJ7310077.1"/>
    <property type="molecule type" value="Genomic_DNA"/>
</dbReference>
<protein>
    <submittedName>
        <fullName evidence="2">Uncharacterized protein</fullName>
    </submittedName>
</protein>
<evidence type="ECO:0000313" key="2">
    <source>
        <dbReference type="EMBL" id="KAJ7310077.1"/>
    </source>
</evidence>
<reference evidence="2" key="1">
    <citation type="submission" date="2023-03" db="EMBL/GenBank/DDBJ databases">
        <title>Massive genome expansion in bonnet fungi (Mycena s.s.) driven by repeated elements and novel gene families across ecological guilds.</title>
        <authorList>
            <consortium name="Lawrence Berkeley National Laboratory"/>
            <person name="Harder C.B."/>
            <person name="Miyauchi S."/>
            <person name="Viragh M."/>
            <person name="Kuo A."/>
            <person name="Thoen E."/>
            <person name="Andreopoulos B."/>
            <person name="Lu D."/>
            <person name="Skrede I."/>
            <person name="Drula E."/>
            <person name="Henrissat B."/>
            <person name="Morin E."/>
            <person name="Kohler A."/>
            <person name="Barry K."/>
            <person name="LaButti K."/>
            <person name="Morin E."/>
            <person name="Salamov A."/>
            <person name="Lipzen A."/>
            <person name="Mereny Z."/>
            <person name="Hegedus B."/>
            <person name="Baldrian P."/>
            <person name="Stursova M."/>
            <person name="Weitz H."/>
            <person name="Taylor A."/>
            <person name="Grigoriev I.V."/>
            <person name="Nagy L.G."/>
            <person name="Martin F."/>
            <person name="Kauserud H."/>
        </authorList>
    </citation>
    <scope>NUCLEOTIDE SEQUENCE</scope>
    <source>
        <strain evidence="2">CBHHK002</strain>
    </source>
</reference>